<dbReference type="InterPro" id="IPR001387">
    <property type="entry name" value="Cro/C1-type_HTH"/>
</dbReference>
<dbReference type="PANTHER" id="PTHR46797:SF19">
    <property type="entry name" value="BLL2473 PROTEIN"/>
    <property type="match status" value="1"/>
</dbReference>
<dbReference type="Pfam" id="PF01381">
    <property type="entry name" value="HTH_3"/>
    <property type="match status" value="1"/>
</dbReference>
<dbReference type="GO" id="GO:0003677">
    <property type="term" value="F:DNA binding"/>
    <property type="evidence" value="ECO:0007669"/>
    <property type="project" value="UniProtKB-KW"/>
</dbReference>
<dbReference type="Pfam" id="PF07883">
    <property type="entry name" value="Cupin_2"/>
    <property type="match status" value="1"/>
</dbReference>
<dbReference type="InterPro" id="IPR013096">
    <property type="entry name" value="Cupin_2"/>
</dbReference>
<organism evidence="3 4">
    <name type="scientific">Methanimicrococcus hongohii</name>
    <dbReference type="NCBI Taxonomy" id="3028295"/>
    <lineage>
        <taxon>Archaea</taxon>
        <taxon>Methanobacteriati</taxon>
        <taxon>Methanobacteriota</taxon>
        <taxon>Stenosarchaea group</taxon>
        <taxon>Methanomicrobia</taxon>
        <taxon>Methanosarcinales</taxon>
        <taxon>Methanosarcinaceae</taxon>
        <taxon>Methanimicrococcus</taxon>
    </lineage>
</organism>
<dbReference type="EMBL" id="CP131059">
    <property type="protein sequence ID" value="WNY22724.1"/>
    <property type="molecule type" value="Genomic_DNA"/>
</dbReference>
<dbReference type="CDD" id="cd00093">
    <property type="entry name" value="HTH_XRE"/>
    <property type="match status" value="1"/>
</dbReference>
<gene>
    <name evidence="3" type="ORF">MmiHf6_00090</name>
</gene>
<evidence type="ECO:0000259" key="2">
    <source>
        <dbReference type="PROSITE" id="PS50943"/>
    </source>
</evidence>
<protein>
    <recommendedName>
        <fullName evidence="2">HTH cro/C1-type domain-containing protein</fullName>
    </recommendedName>
</protein>
<dbReference type="InterPro" id="IPR014710">
    <property type="entry name" value="RmlC-like_jellyroll"/>
</dbReference>
<dbReference type="Gene3D" id="1.10.260.40">
    <property type="entry name" value="lambda repressor-like DNA-binding domains"/>
    <property type="match status" value="1"/>
</dbReference>
<sequence>MSLLLSFHIKNLGVTIMQEKIIEIANRIKELRDVSDVTPDEIAAAMDISVETYLKYENAEADIPASILLEIANYFKVDMSLLLTGENPRMNVFTVTRDGKGVFVERRSQYKYQALAEKFIGKKVEPFIVTAEPKEGEPTLHSHPGQEFNYILEGSLKIYVHGNEVILNPGDSIYFDSNHPHAMKALDGKPAKFLAIIM</sequence>
<dbReference type="PANTHER" id="PTHR46797">
    <property type="entry name" value="HTH-TYPE TRANSCRIPTIONAL REGULATOR"/>
    <property type="match status" value="1"/>
</dbReference>
<dbReference type="AlphaFoldDB" id="A0AA96UY27"/>
<accession>A0AA96UY27</accession>
<dbReference type="PROSITE" id="PS50943">
    <property type="entry name" value="HTH_CROC1"/>
    <property type="match status" value="1"/>
</dbReference>
<dbReference type="GO" id="GO:0003700">
    <property type="term" value="F:DNA-binding transcription factor activity"/>
    <property type="evidence" value="ECO:0007669"/>
    <property type="project" value="TreeGrafter"/>
</dbReference>
<name>A0AA96UY27_9EURY</name>
<dbReference type="CDD" id="cd02209">
    <property type="entry name" value="cupin_XRE_C"/>
    <property type="match status" value="1"/>
</dbReference>
<dbReference type="SMART" id="SM00530">
    <property type="entry name" value="HTH_XRE"/>
    <property type="match status" value="1"/>
</dbReference>
<feature type="domain" description="HTH cro/C1-type" evidence="2">
    <location>
        <begin position="28"/>
        <end position="82"/>
    </location>
</feature>
<dbReference type="Gene3D" id="2.60.120.10">
    <property type="entry name" value="Jelly Rolls"/>
    <property type="match status" value="1"/>
</dbReference>
<dbReference type="InterPro" id="IPR050807">
    <property type="entry name" value="TransReg_Diox_bact_type"/>
</dbReference>
<keyword evidence="4" id="KW-1185">Reference proteome</keyword>
<dbReference type="InterPro" id="IPR011051">
    <property type="entry name" value="RmlC_Cupin_sf"/>
</dbReference>
<keyword evidence="1" id="KW-0238">DNA-binding</keyword>
<dbReference type="InterPro" id="IPR010982">
    <property type="entry name" value="Lambda_DNA-bd_dom_sf"/>
</dbReference>
<dbReference type="SUPFAM" id="SSF51182">
    <property type="entry name" value="RmlC-like cupins"/>
    <property type="match status" value="1"/>
</dbReference>
<dbReference type="GO" id="GO:0005829">
    <property type="term" value="C:cytosol"/>
    <property type="evidence" value="ECO:0007669"/>
    <property type="project" value="TreeGrafter"/>
</dbReference>
<evidence type="ECO:0000256" key="1">
    <source>
        <dbReference type="ARBA" id="ARBA00023125"/>
    </source>
</evidence>
<dbReference type="Proteomes" id="UP001302978">
    <property type="component" value="Chromosome"/>
</dbReference>
<proteinExistence type="predicted"/>
<evidence type="ECO:0000313" key="4">
    <source>
        <dbReference type="Proteomes" id="UP001302978"/>
    </source>
</evidence>
<evidence type="ECO:0000313" key="3">
    <source>
        <dbReference type="EMBL" id="WNY22724.1"/>
    </source>
</evidence>
<reference evidence="3 4" key="1">
    <citation type="submission" date="2023-07" db="EMBL/GenBank/DDBJ databases">
        <title>Closed genoem sequence of Methanomicrococcus sp. Hf6.</title>
        <authorList>
            <person name="Poehlein A."/>
            <person name="Protasov E."/>
            <person name="Platt K."/>
            <person name="Reeh H."/>
            <person name="Daniel R."/>
            <person name="Brune A."/>
        </authorList>
    </citation>
    <scope>NUCLEOTIDE SEQUENCE [LARGE SCALE GENOMIC DNA]</scope>
    <source>
        <strain evidence="3 4">Hf6</strain>
    </source>
</reference>
<dbReference type="KEGG" id="mehf:MmiHf6_00090"/>
<dbReference type="SUPFAM" id="SSF47413">
    <property type="entry name" value="lambda repressor-like DNA-binding domains"/>
    <property type="match status" value="1"/>
</dbReference>